<reference evidence="12 13" key="2">
    <citation type="submission" date="2018-07" db="EMBL/GenBank/DDBJ databases">
        <title>Genome sequencing of oomycete isolates from Chile give support for New Zealand origin for Phytophthora kernoviae and make available the first Nothophytophthora sp. genome.</title>
        <authorList>
            <person name="Studholme D.J."/>
            <person name="Sanfuentes E."/>
            <person name="Panda P."/>
            <person name="Hill R."/>
            <person name="Sambles C."/>
            <person name="Grant M."/>
            <person name="Williams N.M."/>
            <person name="Mcdougal R.L."/>
        </authorList>
    </citation>
    <scope>NUCLEOTIDE SEQUENCE [LARGE SCALE GENOMIC DNA]</scope>
    <source>
        <strain evidence="10">Chile2</strain>
        <strain evidence="11">Chile4</strain>
    </source>
</reference>
<protein>
    <recommendedName>
        <fullName evidence="7">ABC-2 type transporter transmembrane domain-containing protein</fullName>
    </recommendedName>
</protein>
<evidence type="ECO:0000256" key="6">
    <source>
        <dbReference type="SAM" id="Phobius"/>
    </source>
</evidence>
<gene>
    <name evidence="10" type="ORF">BBI17_005872</name>
    <name evidence="11" type="ORF">BBO99_00005796</name>
    <name evidence="8" type="ORF">JM16_001160</name>
    <name evidence="9" type="ORF">JM18_001598</name>
</gene>
<evidence type="ECO:0000256" key="3">
    <source>
        <dbReference type="ARBA" id="ARBA00022692"/>
    </source>
</evidence>
<dbReference type="Proteomes" id="UP000792063">
    <property type="component" value="Unassembled WGS sequence"/>
</dbReference>
<dbReference type="AlphaFoldDB" id="A0A3R7MUS5"/>
<name>A0A3R7MUS5_9STRA</name>
<dbReference type="Pfam" id="PF01061">
    <property type="entry name" value="ABC2_membrane"/>
    <property type="match status" value="1"/>
</dbReference>
<evidence type="ECO:0000313" key="10">
    <source>
        <dbReference type="EMBL" id="RLN43576.1"/>
    </source>
</evidence>
<dbReference type="EMBL" id="JPWV03000016">
    <property type="protein sequence ID" value="KAG2530853.1"/>
    <property type="molecule type" value="Genomic_DNA"/>
</dbReference>
<accession>A0A3R7MUS5</accession>
<keyword evidence="4 6" id="KW-1133">Transmembrane helix</keyword>
<evidence type="ECO:0000313" key="8">
    <source>
        <dbReference type="EMBL" id="KAG2530853.1"/>
    </source>
</evidence>
<feature type="transmembrane region" description="Helical" evidence="6">
    <location>
        <begin position="216"/>
        <end position="235"/>
    </location>
</feature>
<evidence type="ECO:0000256" key="4">
    <source>
        <dbReference type="ARBA" id="ARBA00022989"/>
    </source>
</evidence>
<keyword evidence="2" id="KW-0813">Transport</keyword>
<keyword evidence="3 6" id="KW-0812">Transmembrane</keyword>
<dbReference type="PANTHER" id="PTHR19241">
    <property type="entry name" value="ATP-BINDING CASSETTE TRANSPORTER"/>
    <property type="match status" value="1"/>
</dbReference>
<feature type="transmembrane region" description="Helical" evidence="6">
    <location>
        <begin position="155"/>
        <end position="172"/>
    </location>
</feature>
<evidence type="ECO:0000256" key="1">
    <source>
        <dbReference type="ARBA" id="ARBA00004141"/>
    </source>
</evidence>
<reference evidence="8" key="1">
    <citation type="journal article" date="2015" name="Genom Data">
        <title>Genome sequences of six Phytophthora species associated with forests in New Zealand.</title>
        <authorList>
            <person name="Studholme D.J."/>
            <person name="McDougal R.L."/>
            <person name="Sambles C."/>
            <person name="Hansen E."/>
            <person name="Hardy G."/>
            <person name="Grant M."/>
            <person name="Ganley R.J."/>
            <person name="Williams N.M."/>
        </authorList>
    </citation>
    <scope>NUCLEOTIDE SEQUENCE</scope>
    <source>
        <strain evidence="8">NZFS 2646</strain>
        <strain evidence="9">NZFS 3630</strain>
    </source>
</reference>
<evidence type="ECO:0000313" key="12">
    <source>
        <dbReference type="Proteomes" id="UP000285624"/>
    </source>
</evidence>
<feature type="transmembrane region" description="Helical" evidence="6">
    <location>
        <begin position="128"/>
        <end position="146"/>
    </location>
</feature>
<evidence type="ECO:0000313" key="13">
    <source>
        <dbReference type="Proteomes" id="UP000285883"/>
    </source>
</evidence>
<feature type="transmembrane region" description="Helical" evidence="6">
    <location>
        <begin position="184"/>
        <end position="204"/>
    </location>
</feature>
<proteinExistence type="predicted"/>
<evidence type="ECO:0000313" key="11">
    <source>
        <dbReference type="EMBL" id="RLN78694.1"/>
    </source>
</evidence>
<keyword evidence="5 6" id="KW-0472">Membrane</keyword>
<organism evidence="10 13">
    <name type="scientific">Phytophthora kernoviae</name>
    <dbReference type="NCBI Taxonomy" id="325452"/>
    <lineage>
        <taxon>Eukaryota</taxon>
        <taxon>Sar</taxon>
        <taxon>Stramenopiles</taxon>
        <taxon>Oomycota</taxon>
        <taxon>Peronosporomycetes</taxon>
        <taxon>Peronosporales</taxon>
        <taxon>Peronosporaceae</taxon>
        <taxon>Phytophthora</taxon>
    </lineage>
</organism>
<dbReference type="EMBL" id="MBDN02000178">
    <property type="protein sequence ID" value="RLN78694.1"/>
    <property type="molecule type" value="Genomic_DNA"/>
</dbReference>
<dbReference type="Proteomes" id="UP000785171">
    <property type="component" value="Unassembled WGS sequence"/>
</dbReference>
<evidence type="ECO:0000313" key="9">
    <source>
        <dbReference type="EMBL" id="KAG2531108.1"/>
    </source>
</evidence>
<dbReference type="GO" id="GO:0140359">
    <property type="term" value="F:ABC-type transporter activity"/>
    <property type="evidence" value="ECO:0007669"/>
    <property type="project" value="InterPro"/>
</dbReference>
<evidence type="ECO:0000256" key="2">
    <source>
        <dbReference type="ARBA" id="ARBA00022448"/>
    </source>
</evidence>
<dbReference type="EMBL" id="MAYM02000384">
    <property type="protein sequence ID" value="RLN43576.1"/>
    <property type="molecule type" value="Genomic_DNA"/>
</dbReference>
<comment type="caution">
    <text evidence="10">The sequence shown here is derived from an EMBL/GenBank/DDBJ whole genome shotgun (WGS) entry which is preliminary data.</text>
</comment>
<dbReference type="GO" id="GO:0016020">
    <property type="term" value="C:membrane"/>
    <property type="evidence" value="ECO:0007669"/>
    <property type="project" value="UniProtKB-SubCell"/>
</dbReference>
<evidence type="ECO:0000259" key="7">
    <source>
        <dbReference type="Pfam" id="PF01061"/>
    </source>
</evidence>
<dbReference type="InterPro" id="IPR013525">
    <property type="entry name" value="ABC2_TM"/>
</dbReference>
<evidence type="ECO:0000256" key="5">
    <source>
        <dbReference type="ARBA" id="ARBA00023136"/>
    </source>
</evidence>
<feature type="domain" description="ABC-2 type transporter transmembrane" evidence="7">
    <location>
        <begin position="56"/>
        <end position="234"/>
    </location>
</feature>
<reference evidence="8" key="3">
    <citation type="submission" date="2020-06" db="EMBL/GenBank/DDBJ databases">
        <authorList>
            <person name="Studholme D.J."/>
        </authorList>
    </citation>
    <scope>NUCLEOTIDE SEQUENCE</scope>
    <source>
        <strain evidence="8">NZFS 2646</strain>
        <strain evidence="9">NZFS 3630</strain>
    </source>
</reference>
<dbReference type="Proteomes" id="UP000285624">
    <property type="component" value="Unassembled WGS sequence"/>
</dbReference>
<dbReference type="Proteomes" id="UP000285883">
    <property type="component" value="Unassembled WGS sequence"/>
</dbReference>
<dbReference type="EMBL" id="JPWU03000022">
    <property type="protein sequence ID" value="KAG2531108.1"/>
    <property type="molecule type" value="Genomic_DNA"/>
</dbReference>
<sequence>MLEYFASIPGTEEIRPQYNPATYMLEVIDDSIGRNVKDYSVEYTNSALCAKNRETVIFGTTFYQLSADSMKINSHIGLIYNNMDFIGVTNLMTMLKVACTERAVFYRERMSNYYGPLPYSLSVWFAEVPYLIVVIILFVTIEYWLVDWNDKADDFFFMFVFYLYTSACTYIGQWMSALMLNEKVANVAVGAISCLLNLFSGYLLPRTAMKVGYKWFTYLMPSSYLLTALMGVQFGDNQDIMTVT</sequence>
<comment type="subcellular location">
    <subcellularLocation>
        <location evidence="1">Membrane</location>
        <topology evidence="1">Multi-pass membrane protein</topology>
    </subcellularLocation>
</comment>
<keyword evidence="12" id="KW-1185">Reference proteome</keyword>